<dbReference type="EMBL" id="CAJNNV010006008">
    <property type="protein sequence ID" value="CAE8592967.1"/>
    <property type="molecule type" value="Genomic_DNA"/>
</dbReference>
<evidence type="ECO:0000256" key="3">
    <source>
        <dbReference type="ARBA" id="ARBA00022691"/>
    </source>
</evidence>
<feature type="non-terminal residue" evidence="9">
    <location>
        <position position="434"/>
    </location>
</feature>
<feature type="region of interest" description="Disordered" evidence="7">
    <location>
        <begin position="1"/>
        <end position="89"/>
    </location>
</feature>
<evidence type="ECO:0000256" key="5">
    <source>
        <dbReference type="ARBA" id="ARBA00034489"/>
    </source>
</evidence>
<keyword evidence="4" id="KW-0819">tRNA processing</keyword>
<sequence length="434" mass="47134">AEAGPETELSPSPSSPSSSSAAPANNSTNNDDNNNNNNNNNNHNNSNHNNNNISNSNNNDNNNNTQNPTKSASSGPWGPINPPKSRPDCTGCRRPKKICICDSLPESRPLQTRTRVMVLVHPKEVVRKNGTLPLLQLCLDDIIVKEGEFFPGPDEDPELHAQLSEGGHRAMFLCPGEGAEELEAWSYAGGGEGPAVAGEGSEATESEPLPPRTTLIFIDGTWTQAKQMVARSPWLREFVPRAVIKPTGHSEYKFRKQPEQGCLSTLEAVAEALLCLEGSRGPELKAALTAPFRRMVEVQCGFRGDQVDKNVPLKKPQRLFDAELAKKLLFASCPEYAAAVLSEDTGASDAAISVVAKKTEEEEESTIGVHCVVKWGEKSICRDTIVVETLWSTAGCAKRRGRELSVGQMKGKKCWFLPIAEVPQGSLWELPDDS</sequence>
<gene>
    <name evidence="9" type="ORF">PGLA1383_LOCUS11582</name>
</gene>
<feature type="region of interest" description="Disordered" evidence="7">
    <location>
        <begin position="188"/>
        <end position="210"/>
    </location>
</feature>
<feature type="compositionally biased region" description="Low complexity" evidence="7">
    <location>
        <begin position="10"/>
        <end position="69"/>
    </location>
</feature>
<proteinExistence type="inferred from homology"/>
<evidence type="ECO:0000256" key="7">
    <source>
        <dbReference type="SAM" id="MobiDB-lite"/>
    </source>
</evidence>
<keyword evidence="10" id="KW-1185">Reference proteome</keyword>
<organism evidence="9 10">
    <name type="scientific">Polarella glacialis</name>
    <name type="common">Dinoflagellate</name>
    <dbReference type="NCBI Taxonomy" id="89957"/>
    <lineage>
        <taxon>Eukaryota</taxon>
        <taxon>Sar</taxon>
        <taxon>Alveolata</taxon>
        <taxon>Dinophyceae</taxon>
        <taxon>Suessiales</taxon>
        <taxon>Suessiaceae</taxon>
        <taxon>Polarella</taxon>
    </lineage>
</organism>
<evidence type="ECO:0000256" key="2">
    <source>
        <dbReference type="ARBA" id="ARBA00022679"/>
    </source>
</evidence>
<dbReference type="InterPro" id="IPR039262">
    <property type="entry name" value="DTWD2/TAPT"/>
</dbReference>
<evidence type="ECO:0000313" key="9">
    <source>
        <dbReference type="EMBL" id="CAE8592967.1"/>
    </source>
</evidence>
<dbReference type="OrthoDB" id="447422at2759"/>
<evidence type="ECO:0000256" key="4">
    <source>
        <dbReference type="ARBA" id="ARBA00022694"/>
    </source>
</evidence>
<evidence type="ECO:0000313" key="10">
    <source>
        <dbReference type="Proteomes" id="UP000654075"/>
    </source>
</evidence>
<evidence type="ECO:0000259" key="8">
    <source>
        <dbReference type="SMART" id="SM01144"/>
    </source>
</evidence>
<dbReference type="InterPro" id="IPR005636">
    <property type="entry name" value="DTW"/>
</dbReference>
<comment type="caution">
    <text evidence="9">The sequence shown here is derived from an EMBL/GenBank/DDBJ whole genome shotgun (WGS) entry which is preliminary data.</text>
</comment>
<protein>
    <recommendedName>
        <fullName evidence="1">tRNA-uridine aminocarboxypropyltransferase</fullName>
        <ecNumber evidence="1">2.5.1.25</ecNumber>
    </recommendedName>
</protein>
<dbReference type="PANTHER" id="PTHR21392:SF0">
    <property type="entry name" value="TRNA-URIDINE AMINOCARBOXYPROPYLTRANSFERASE 2"/>
    <property type="match status" value="1"/>
</dbReference>
<accession>A0A813E5Q8</accession>
<evidence type="ECO:0000256" key="1">
    <source>
        <dbReference type="ARBA" id="ARBA00012386"/>
    </source>
</evidence>
<dbReference type="Proteomes" id="UP000654075">
    <property type="component" value="Unassembled WGS sequence"/>
</dbReference>
<keyword evidence="3" id="KW-0949">S-adenosyl-L-methionine</keyword>
<dbReference type="Pfam" id="PF03942">
    <property type="entry name" value="DTW"/>
    <property type="match status" value="1"/>
</dbReference>
<comment type="catalytic activity">
    <reaction evidence="6">
        <text>a uridine in tRNA + S-adenosyl-L-methionine = a 3-[(3S)-3-amino-3-carboxypropyl]uridine in tRNA + S-methyl-5'-thioadenosine + H(+)</text>
        <dbReference type="Rhea" id="RHEA:62432"/>
        <dbReference type="Rhea" id="RHEA-COMP:13339"/>
        <dbReference type="Rhea" id="RHEA-COMP:16092"/>
        <dbReference type="ChEBI" id="CHEBI:15378"/>
        <dbReference type="ChEBI" id="CHEBI:17509"/>
        <dbReference type="ChEBI" id="CHEBI:59789"/>
        <dbReference type="ChEBI" id="CHEBI:65315"/>
        <dbReference type="ChEBI" id="CHEBI:82930"/>
        <dbReference type="EC" id="2.5.1.25"/>
    </reaction>
</comment>
<dbReference type="GO" id="GO:0008033">
    <property type="term" value="P:tRNA processing"/>
    <property type="evidence" value="ECO:0007669"/>
    <property type="project" value="UniProtKB-KW"/>
</dbReference>
<evidence type="ECO:0000256" key="6">
    <source>
        <dbReference type="ARBA" id="ARBA00048718"/>
    </source>
</evidence>
<dbReference type="EC" id="2.5.1.25" evidence="1"/>
<feature type="compositionally biased region" description="Low complexity" evidence="7">
    <location>
        <begin position="194"/>
        <end position="203"/>
    </location>
</feature>
<feature type="domain" description="DTW" evidence="8">
    <location>
        <begin position="85"/>
        <end position="304"/>
    </location>
</feature>
<dbReference type="SMART" id="SM01144">
    <property type="entry name" value="DTW"/>
    <property type="match status" value="1"/>
</dbReference>
<dbReference type="GO" id="GO:0016432">
    <property type="term" value="F:tRNA-uridine aminocarboxypropyltransferase activity"/>
    <property type="evidence" value="ECO:0007669"/>
    <property type="project" value="UniProtKB-EC"/>
</dbReference>
<dbReference type="PANTHER" id="PTHR21392">
    <property type="entry name" value="TRNA-URIDINE AMINOCARBOXYPROPYLTRANSFERASE 2"/>
    <property type="match status" value="1"/>
</dbReference>
<reference evidence="9" key="1">
    <citation type="submission" date="2021-02" db="EMBL/GenBank/DDBJ databases">
        <authorList>
            <person name="Dougan E. K."/>
            <person name="Rhodes N."/>
            <person name="Thang M."/>
            <person name="Chan C."/>
        </authorList>
    </citation>
    <scope>NUCLEOTIDE SEQUENCE</scope>
</reference>
<dbReference type="AlphaFoldDB" id="A0A813E5Q8"/>
<comment type="similarity">
    <text evidence="5">Belongs to the TDD superfamily. DTWD2 family.</text>
</comment>
<name>A0A813E5Q8_POLGL</name>
<keyword evidence="2" id="KW-0808">Transferase</keyword>